<sequence length="579" mass="61153">MSELENIPEISETVYHTPASGSPPPPSSSPPAAVAVVVTSTAPTGSSGPSSASQLNTAAQDPLLNPPIASPAPDLLSPKPQRARSSSPGSDIRAATPLEHQVAGHAGVMADESGELVIKIVVLTHINLAVIYLLPPGIRTLIVTSPVVVLYLPNTNGATISSHITSHGGLDIVIAGSLPTVQPALAREIAFYTHVASASRHSSIGMLRPFLPKFYGTLRLEGRQEGGRVVAIDGAGEVPESVVLENISHPFTHPCILDAKLGQTLHGPDATPEKAARMEKKARDSTIKEMGMRWTGCQTWHAPTETFISTPRSFGYALTADRLPEGMARFFPLPTDTVPHLSDDETPNPNAPEHYTAHAMPPALTARVLRLLDEEISRLETTLESVEIRAVGSSLLVAYEGDTERLTLALDRWDAKKVQDAAKSFASRDNGDDESDDDDDDLLSSESDSDDDSDLADDGFVKADKKRARRAPPIAVRLIDFAHTWLVDGDGPDAGVLRGLSTVRALVNGRLEEVEKWMAEHSPATSPTRGKSAVAGAGADAGAGAAQPASQPIADKTPSSPTAPGRPITSPKRAVVALQ</sequence>
<feature type="compositionally biased region" description="Acidic residues" evidence="5">
    <location>
        <begin position="431"/>
        <end position="457"/>
    </location>
</feature>
<evidence type="ECO:0000256" key="1">
    <source>
        <dbReference type="ARBA" id="ARBA00007374"/>
    </source>
</evidence>
<comment type="caution">
    <text evidence="6">The sequence shown here is derived from an EMBL/GenBank/DDBJ whole genome shotgun (WGS) entry which is preliminary data.</text>
</comment>
<dbReference type="STRING" id="105984.A0A427XIS8"/>
<dbReference type="PANTHER" id="PTHR12400">
    <property type="entry name" value="INOSITOL POLYPHOSPHATE KINASE"/>
    <property type="match status" value="1"/>
</dbReference>
<feature type="region of interest" description="Disordered" evidence="5">
    <location>
        <begin position="1"/>
        <end position="92"/>
    </location>
</feature>
<feature type="compositionally biased region" description="Low complexity" evidence="5">
    <location>
        <begin position="30"/>
        <end position="53"/>
    </location>
</feature>
<dbReference type="GO" id="GO:0005634">
    <property type="term" value="C:nucleus"/>
    <property type="evidence" value="ECO:0007669"/>
    <property type="project" value="TreeGrafter"/>
</dbReference>
<evidence type="ECO:0000256" key="2">
    <source>
        <dbReference type="ARBA" id="ARBA00022679"/>
    </source>
</evidence>
<keyword evidence="2 4" id="KW-0808">Transferase</keyword>
<dbReference type="RefSeq" id="XP_028473952.1">
    <property type="nucleotide sequence ID" value="XM_028617489.1"/>
</dbReference>
<dbReference type="GO" id="GO:0046854">
    <property type="term" value="P:phosphatidylinositol phosphate biosynthetic process"/>
    <property type="evidence" value="ECO:0007669"/>
    <property type="project" value="TreeGrafter"/>
</dbReference>
<evidence type="ECO:0000313" key="6">
    <source>
        <dbReference type="EMBL" id="RSH78805.1"/>
    </source>
</evidence>
<evidence type="ECO:0000313" key="7">
    <source>
        <dbReference type="Proteomes" id="UP000279236"/>
    </source>
</evidence>
<keyword evidence="3 4" id="KW-0418">Kinase</keyword>
<dbReference type="GeneID" id="39586257"/>
<keyword evidence="7" id="KW-1185">Reference proteome</keyword>
<dbReference type="GO" id="GO:0008440">
    <property type="term" value="F:inositol-1,4,5-trisphosphate 3-kinase activity"/>
    <property type="evidence" value="ECO:0007669"/>
    <property type="project" value="TreeGrafter"/>
</dbReference>
<dbReference type="GO" id="GO:0005737">
    <property type="term" value="C:cytoplasm"/>
    <property type="evidence" value="ECO:0007669"/>
    <property type="project" value="TreeGrafter"/>
</dbReference>
<organism evidence="6 7">
    <name type="scientific">Apiotrichum porosum</name>
    <dbReference type="NCBI Taxonomy" id="105984"/>
    <lineage>
        <taxon>Eukaryota</taxon>
        <taxon>Fungi</taxon>
        <taxon>Dikarya</taxon>
        <taxon>Basidiomycota</taxon>
        <taxon>Agaricomycotina</taxon>
        <taxon>Tremellomycetes</taxon>
        <taxon>Trichosporonales</taxon>
        <taxon>Trichosporonaceae</taxon>
        <taxon>Apiotrichum</taxon>
    </lineage>
</organism>
<dbReference type="SUPFAM" id="SSF56104">
    <property type="entry name" value="SAICAR synthase-like"/>
    <property type="match status" value="1"/>
</dbReference>
<feature type="compositionally biased region" description="Low complexity" evidence="5">
    <location>
        <begin position="533"/>
        <end position="546"/>
    </location>
</feature>
<dbReference type="EC" id="2.7.-.-" evidence="4"/>
<dbReference type="Proteomes" id="UP000279236">
    <property type="component" value="Unassembled WGS sequence"/>
</dbReference>
<reference evidence="6 7" key="1">
    <citation type="submission" date="2018-11" db="EMBL/GenBank/DDBJ databases">
        <title>Genome sequence of Apiotrichum porosum DSM 27194.</title>
        <authorList>
            <person name="Aliyu H."/>
            <person name="Gorte O."/>
            <person name="Ochsenreither K."/>
        </authorList>
    </citation>
    <scope>NUCLEOTIDE SEQUENCE [LARGE SCALE GENOMIC DNA]</scope>
    <source>
        <strain evidence="6 7">DSM 27194</strain>
    </source>
</reference>
<dbReference type="Gene3D" id="3.30.470.160">
    <property type="entry name" value="Inositol polyphosphate kinase"/>
    <property type="match status" value="1"/>
</dbReference>
<dbReference type="OrthoDB" id="338650at2759"/>
<name>A0A427XIS8_9TREE</name>
<feature type="region of interest" description="Disordered" evidence="5">
    <location>
        <begin position="519"/>
        <end position="579"/>
    </location>
</feature>
<comment type="similarity">
    <text evidence="1 4">Belongs to the inositol phosphokinase (IPK) family.</text>
</comment>
<dbReference type="GO" id="GO:0032958">
    <property type="term" value="P:inositol phosphate biosynthetic process"/>
    <property type="evidence" value="ECO:0007669"/>
    <property type="project" value="InterPro"/>
</dbReference>
<accession>A0A427XIS8</accession>
<evidence type="ECO:0000256" key="3">
    <source>
        <dbReference type="ARBA" id="ARBA00022777"/>
    </source>
</evidence>
<dbReference type="PANTHER" id="PTHR12400:SF108">
    <property type="entry name" value="KINASE"/>
    <property type="match status" value="1"/>
</dbReference>
<feature type="region of interest" description="Disordered" evidence="5">
    <location>
        <begin position="424"/>
        <end position="458"/>
    </location>
</feature>
<evidence type="ECO:0000256" key="5">
    <source>
        <dbReference type="SAM" id="MobiDB-lite"/>
    </source>
</evidence>
<dbReference type="GO" id="GO:0000824">
    <property type="term" value="F:inositol-1,4,5,6-tetrakisphosphate 3-kinase activity"/>
    <property type="evidence" value="ECO:0007669"/>
    <property type="project" value="TreeGrafter"/>
</dbReference>
<proteinExistence type="inferred from homology"/>
<gene>
    <name evidence="6" type="ORF">EHS24_001714</name>
</gene>
<protein>
    <recommendedName>
        <fullName evidence="4">Kinase</fullName>
        <ecNumber evidence="4">2.7.-.-</ecNumber>
    </recommendedName>
</protein>
<dbReference type="AlphaFoldDB" id="A0A427XIS8"/>
<dbReference type="InterPro" id="IPR005522">
    <property type="entry name" value="IPK"/>
</dbReference>
<dbReference type="InterPro" id="IPR038286">
    <property type="entry name" value="IPK_sf"/>
</dbReference>
<dbReference type="Pfam" id="PF03770">
    <property type="entry name" value="IPK"/>
    <property type="match status" value="1"/>
</dbReference>
<evidence type="ECO:0000256" key="4">
    <source>
        <dbReference type="RuleBase" id="RU363090"/>
    </source>
</evidence>
<dbReference type="EMBL" id="RSCE01000011">
    <property type="protein sequence ID" value="RSH78805.1"/>
    <property type="molecule type" value="Genomic_DNA"/>
</dbReference>